<evidence type="ECO:0000313" key="2">
    <source>
        <dbReference type="Proteomes" id="UP001162131"/>
    </source>
</evidence>
<gene>
    <name evidence="1" type="ORF">BSTOLATCC_MIC31852</name>
</gene>
<dbReference type="Proteomes" id="UP001162131">
    <property type="component" value="Unassembled WGS sequence"/>
</dbReference>
<organism evidence="1 2">
    <name type="scientific">Blepharisma stoltei</name>
    <dbReference type="NCBI Taxonomy" id="1481888"/>
    <lineage>
        <taxon>Eukaryota</taxon>
        <taxon>Sar</taxon>
        <taxon>Alveolata</taxon>
        <taxon>Ciliophora</taxon>
        <taxon>Postciliodesmatophora</taxon>
        <taxon>Heterotrichea</taxon>
        <taxon>Heterotrichida</taxon>
        <taxon>Blepharismidae</taxon>
        <taxon>Blepharisma</taxon>
    </lineage>
</organism>
<evidence type="ECO:0000313" key="1">
    <source>
        <dbReference type="EMBL" id="CAG9322736.1"/>
    </source>
</evidence>
<dbReference type="EMBL" id="CAJZBQ010000032">
    <property type="protein sequence ID" value="CAG9322736.1"/>
    <property type="molecule type" value="Genomic_DNA"/>
</dbReference>
<sequence length="72" mass="8226">MDGMILDDGEAMLTTVPIKIVGEEVGIKNPELRAVKLEEKMQGKKMLLTIVKLKKPRVYQKSKKPKRHQKNP</sequence>
<keyword evidence="2" id="KW-1185">Reference proteome</keyword>
<dbReference type="AlphaFoldDB" id="A0AAU9JBY7"/>
<protein>
    <submittedName>
        <fullName evidence="1">Uncharacterized protein</fullName>
    </submittedName>
</protein>
<accession>A0AAU9JBY7</accession>
<reference evidence="1" key="1">
    <citation type="submission" date="2021-09" db="EMBL/GenBank/DDBJ databases">
        <authorList>
            <consortium name="AG Swart"/>
            <person name="Singh M."/>
            <person name="Singh A."/>
            <person name="Seah K."/>
            <person name="Emmerich C."/>
        </authorList>
    </citation>
    <scope>NUCLEOTIDE SEQUENCE</scope>
    <source>
        <strain evidence="1">ATCC30299</strain>
    </source>
</reference>
<name>A0AAU9JBY7_9CILI</name>
<proteinExistence type="predicted"/>
<comment type="caution">
    <text evidence="1">The sequence shown here is derived from an EMBL/GenBank/DDBJ whole genome shotgun (WGS) entry which is preliminary data.</text>
</comment>